<evidence type="ECO:0000313" key="2">
    <source>
        <dbReference type="Proteomes" id="UP000236162"/>
    </source>
</evidence>
<gene>
    <name evidence="1" type="ORF">LPPLD21_01674</name>
</gene>
<dbReference type="RefSeq" id="WP_225366485.1">
    <property type="nucleotide sequence ID" value="NZ_BDOR01000008.1"/>
</dbReference>
<protein>
    <submittedName>
        <fullName evidence="1">Uncharacterized protein</fullName>
    </submittedName>
</protein>
<dbReference type="Proteomes" id="UP000236162">
    <property type="component" value="Unassembled WGS sequence"/>
</dbReference>
<accession>A0ABQ0NAL8</accession>
<name>A0ABQ0NAL8_9LACO</name>
<dbReference type="EMBL" id="BDOR01000008">
    <property type="protein sequence ID" value="GBF02135.1"/>
    <property type="molecule type" value="Genomic_DNA"/>
</dbReference>
<evidence type="ECO:0000313" key="1">
    <source>
        <dbReference type="EMBL" id="GBF02135.1"/>
    </source>
</evidence>
<sequence length="145" mass="16106">MIKQSDLALAAWKATERTLDAVVTINKIDYKTTDIASISYDAGGYTGDTFGIGSNYENSVTIKFSHLIEGLKPGMTVWPKIGIKTSNGYEYSSLGLFIVSDDIQMDRNNDETTIKAYDQMCLLEGTYTSKNVFRIFSRVFAGRLS</sequence>
<organism evidence="1 2">
    <name type="scientific">Lactiplantibacillus paraplantarum</name>
    <dbReference type="NCBI Taxonomy" id="60520"/>
    <lineage>
        <taxon>Bacteria</taxon>
        <taxon>Bacillati</taxon>
        <taxon>Bacillota</taxon>
        <taxon>Bacilli</taxon>
        <taxon>Lactobacillales</taxon>
        <taxon>Lactobacillaceae</taxon>
        <taxon>Lactiplantibacillus</taxon>
    </lineage>
</organism>
<reference evidence="1 2" key="1">
    <citation type="submission" date="2017-04" db="EMBL/GenBank/DDBJ databases">
        <title>In vitro and in silico characterization of Lactobacillus paraplantarum D2-1, a starter culture for soymilk fermentation.</title>
        <authorList>
            <person name="Endo A."/>
            <person name="Sasaki F."/>
            <person name="Maeno S."/>
            <person name="Kanesaki Y."/>
            <person name="Kubota E."/>
            <person name="Torres G.A."/>
            <person name="Tomita S."/>
            <person name="Nakagawa J."/>
        </authorList>
    </citation>
    <scope>NUCLEOTIDE SEQUENCE [LARGE SCALE GENOMIC DNA]</scope>
    <source>
        <strain evidence="1 2">D2-1</strain>
    </source>
</reference>
<keyword evidence="2" id="KW-1185">Reference proteome</keyword>
<comment type="caution">
    <text evidence="1">The sequence shown here is derived from an EMBL/GenBank/DDBJ whole genome shotgun (WGS) entry which is preliminary data.</text>
</comment>
<proteinExistence type="predicted"/>